<dbReference type="Gene3D" id="1.25.10.10">
    <property type="entry name" value="Leucine-rich Repeat Variant"/>
    <property type="match status" value="5"/>
</dbReference>
<dbReference type="GO" id="GO:1990498">
    <property type="term" value="C:mitotic spindle microtubule"/>
    <property type="evidence" value="ECO:0007669"/>
    <property type="project" value="UniProtKB-ARBA"/>
</dbReference>
<evidence type="ECO:0000256" key="11">
    <source>
        <dbReference type="ARBA" id="ARBA00023306"/>
    </source>
</evidence>
<keyword evidence="12" id="KW-0137">Centromere</keyword>
<evidence type="ECO:0000256" key="3">
    <source>
        <dbReference type="ARBA" id="ARBA00004647"/>
    </source>
</evidence>
<keyword evidence="6" id="KW-0132">Cell division</keyword>
<dbReference type="InterPro" id="IPR016024">
    <property type="entry name" value="ARM-type_fold"/>
</dbReference>
<evidence type="ECO:0000256" key="13">
    <source>
        <dbReference type="ARBA" id="ARBA00025722"/>
    </source>
</evidence>
<dbReference type="GO" id="GO:0000022">
    <property type="term" value="P:mitotic spindle elongation"/>
    <property type="evidence" value="ECO:0007669"/>
    <property type="project" value="UniProtKB-ARBA"/>
</dbReference>
<dbReference type="GO" id="GO:0005881">
    <property type="term" value="C:cytoplasmic microtubule"/>
    <property type="evidence" value="ECO:0007669"/>
    <property type="project" value="UniProtKB-ARBA"/>
</dbReference>
<dbReference type="GO" id="GO:0051301">
    <property type="term" value="P:cell division"/>
    <property type="evidence" value="ECO:0007669"/>
    <property type="project" value="UniProtKB-KW"/>
</dbReference>
<feature type="domain" description="TOG" evidence="16">
    <location>
        <begin position="682"/>
        <end position="912"/>
    </location>
</feature>
<evidence type="ECO:0000256" key="7">
    <source>
        <dbReference type="ARBA" id="ARBA00022737"/>
    </source>
</evidence>
<sequence length="2259" mass="239594">MDGAPPPEENFEAQPIQDRLLWKARVSAYTALITTFKQTVSDTDPAFRPYVSDPASVKEWVRDNNAMAQEMGVAAACSLLEWGGKNAARTRAEVVPSLVEKCLGAARAGTKTKAIELCLLYVAAEEDQAEGVLSDLTPGLDVKQPKVVAGCVTVLKEIVRCATHIEHITSTRDTDLLACAHRGFGPKTINVKPILKLLPKIFAHADKAVRLEGTALVMALHAYLGPALDPHLSSLKPVQVKELNEAFADADAKGEEGFGHLKPSRFTLTQQREREVKQAEGALEGTNPEEAEEEKSAAEGGAEDGPPDAFDFAEPVDVLNKLPPDFYTHVGSTKWKDRKELALEPLLAVVKVPRIKNDNYDELLRSLGGMIPSYSNVLCIMLAANCIEAMALGLRDDFAKYRSLVIAPILSRTKEKKANVLEAFAGALDATFASVRSFVRGQKFKVRIADVGSVQILSMNEIVEDIVTFAKDKNPSVKEQTIKWCTRSLKVVPSPPQRSDIDQLIAVLSLALADSAEPVRIVAAEALGYLMKVCGERAMGGKIEELDDLRKAKVKEAYEKAETKCTNGGGRGGAVRTAPAAGGSSMPAANKSKPKPMVANKENAPLAARPAAFAPTPSAALKIAADPAARPPIVAKKPPVASTSSAPIAAKKPVIAAVSASSSKSAGPAKTAEPLKYKMSQEDAEAQVEAGAIPANLVAQISDANWKTRLEGITALHDWLSGGEIETVESELVVRYLGKKPGWKESNFQVSTKMFGILHLLAERSPSFGKSSAALSVPGLSDKLGDIKLKKPAGDALTAFAEKSSLGFVLSLAYEPMTKQKAPKAQADSLLWVEQALRDFGIIGVSIRDLIEFLKTGLKSSNASVRTNATKTLVTLKLYVGADIVTFLQDLNPQLLTTIESEFAKVAGEAPPEPTRVGADTAVAASAAAAGPGAKGKGAISGSDDPLDDLFPRVELDRLIPSSAISGLGDSLWKTRKEALETIQSILEGNKRLKPSPLNDLSTPLKQRLVDANKIVQVLALDVIARIATGMGKPFERHCRLFVAAIAGVLGDQKAPIRAAATACLTAIADAASLDAMITSFDKALETGSPVLRKDLLAWLEPRFQDEDVVATLELRDLAGPVIACLEDKTAEVRKSAQALLPGIISRVGYQTVLDKTGKLKPASKATVLPLLEAARGQANLVPSSKAPTVALSSATPQANRTSQPPSRPASAASGPIAATSKLAPGGLTRPTAVNKSLRAGASISTQSANDDAPASRLGAPRPRVSLGSKPLGASRPFPNAATSGFASVSEGKEAPFRDADPRPKTLRASKETGSLKWVVDGTPRADQVETLLQQMTPYTSPDLLAQLFSKDHNAERDYIAALTALDDCARDPASAADAFGLLPKEFRARLVVNVDVIFKYITLRIGMTSTTITVKCLDLIDDLLVVLGEEGHNLSDYEAWALLISLIAKVGDGKETIRGRVRAIFKALCSVYPYSKVFAALVEYGLVSKNARVRAETAEELGSLFQRHGASALPTGKALPLIAKLISDRDAAVRTPALYAIGHVYSSLGADATWKLVGRIPDKERAMLEERLKRTVTTGDTGASAAAVYASPQATRSMTPVQRANTPSRVPGPGPASPTPNNAARGIAKPGISRLARPSGRAAPTASSSALGGGDGTRRASGAGLPAPGFVRPLSATATATSRLPPSALPSASFAMGPSSSNGSRGQAAERPPSPIDIALLIDAIETEDLAKCANVLKRVQTEIATNYDALLPQADALIDAITLQMALGFEDLHKDSSHAKLRLCKHLMQTLSSFFDHRTLGQAISTPALTSLLAELTGRLLDTADSSGSDAIASLSKVLNMVLIRIFHHSDQTVCVSSLFTVLQDATIDLRELKGNELEARAKYAELVMKCLWKVSKTVKESLESRALSAPRLLRDINQFLTTTPPAEWRRRAADNIPLADMPLRTVKTILQQVVSVFGEAVFDELEEIDSAEDSFVYQYLFRLASSPSSKRNGSAARGQSGDRASASSMNRQSSTGSFSSVQRESLPARQTAATPSIESEPPSTPKIATRTAGASLGARASISAANSPGGADIELNQQLKAIFDLIGDPVRSREGIEALYIFQKTRPEAAPRIASWMANTGNYFQTYLKRALRNLEMADQEQEYQRNSPAVESAVSAATGESKRKPITSPPRLSRAQTITPFIASSASSARPVSASITASSRPTSTATTLSPRHSRASLGASGGAATGGANCERLSQLQEIFGFNSAAAGGGGKEP</sequence>
<feature type="compositionally biased region" description="Low complexity" evidence="15">
    <location>
        <begin position="1203"/>
        <end position="1221"/>
    </location>
</feature>
<keyword evidence="8" id="KW-0498">Mitosis</keyword>
<feature type="domain" description="TOG" evidence="16">
    <location>
        <begin position="311"/>
        <end position="567"/>
    </location>
</feature>
<feature type="region of interest" description="Disordered" evidence="15">
    <location>
        <begin position="1184"/>
        <end position="1232"/>
    </location>
</feature>
<evidence type="ECO:0000256" key="14">
    <source>
        <dbReference type="PROSITE-ProRule" id="PRU00103"/>
    </source>
</evidence>
<dbReference type="SUPFAM" id="SSF48371">
    <property type="entry name" value="ARM repeat"/>
    <property type="match status" value="3"/>
</dbReference>
<comment type="similarity">
    <text evidence="13">Belongs to the TOG/XMAP215 family.</text>
</comment>
<feature type="compositionally biased region" description="Polar residues" evidence="15">
    <location>
        <begin position="1596"/>
        <end position="1609"/>
    </location>
</feature>
<name>A0A2X0M509_9BASI</name>
<feature type="region of interest" description="Disordered" evidence="15">
    <location>
        <begin position="2143"/>
        <end position="2180"/>
    </location>
</feature>
<dbReference type="GO" id="GO:0000776">
    <property type="term" value="C:kinetochore"/>
    <property type="evidence" value="ECO:0007669"/>
    <property type="project" value="UniProtKB-KW"/>
</dbReference>
<keyword evidence="18" id="KW-1185">Reference proteome</keyword>
<dbReference type="PANTHER" id="PTHR12609">
    <property type="entry name" value="MICROTUBULE ASSOCIATED PROTEIN XMAP215"/>
    <property type="match status" value="1"/>
</dbReference>
<dbReference type="GO" id="GO:0000922">
    <property type="term" value="C:spindle pole"/>
    <property type="evidence" value="ECO:0007669"/>
    <property type="project" value="UniProtKB-SubCell"/>
</dbReference>
<dbReference type="EMBL" id="FMWP01000089">
    <property type="protein sequence ID" value="SCZ96586.1"/>
    <property type="molecule type" value="Genomic_DNA"/>
</dbReference>
<evidence type="ECO:0000256" key="10">
    <source>
        <dbReference type="ARBA" id="ARBA00023212"/>
    </source>
</evidence>
<evidence type="ECO:0000313" key="18">
    <source>
        <dbReference type="Proteomes" id="UP000249723"/>
    </source>
</evidence>
<dbReference type="InterPro" id="IPR011989">
    <property type="entry name" value="ARM-like"/>
</dbReference>
<feature type="region of interest" description="Disordered" evidence="15">
    <location>
        <begin position="2196"/>
        <end position="2232"/>
    </location>
</feature>
<evidence type="ECO:0000256" key="9">
    <source>
        <dbReference type="ARBA" id="ARBA00022838"/>
    </source>
</evidence>
<dbReference type="InterPro" id="IPR034085">
    <property type="entry name" value="TOG"/>
</dbReference>
<evidence type="ECO:0000256" key="1">
    <source>
        <dbReference type="ARBA" id="ARBA00004300"/>
    </source>
</evidence>
<dbReference type="FunFam" id="1.25.10.10:FF:000019">
    <property type="entry name" value="Cytoskeleton-associated protein 5"/>
    <property type="match status" value="1"/>
</dbReference>
<feature type="compositionally biased region" description="Low complexity" evidence="15">
    <location>
        <begin position="2196"/>
        <end position="2214"/>
    </location>
</feature>
<feature type="domain" description="TOG" evidence="16">
    <location>
        <begin position="1326"/>
        <end position="1582"/>
    </location>
</feature>
<evidence type="ECO:0000256" key="6">
    <source>
        <dbReference type="ARBA" id="ARBA00022618"/>
    </source>
</evidence>
<comment type="subcellular location">
    <subcellularLocation>
        <location evidence="2">Chromosome</location>
        <location evidence="2">Centromere</location>
        <location evidence="2">Kinetochore</location>
    </subcellularLocation>
    <subcellularLocation>
        <location evidence="1">Cytoplasm</location>
        <location evidence="1">Cytoskeleton</location>
        <location evidence="1">Microtubule organizing center</location>
        <location evidence="1">Centrosome</location>
    </subcellularLocation>
    <subcellularLocation>
        <location evidence="3">Cytoplasm</location>
        <location evidence="3">Cytoskeleton</location>
        <location evidence="3">Spindle pole</location>
    </subcellularLocation>
</comment>
<accession>A0A2X0M509</accession>
<feature type="repeat" description="HEAT" evidence="14">
    <location>
        <begin position="1519"/>
        <end position="1557"/>
    </location>
</feature>
<feature type="region of interest" description="Disordered" evidence="15">
    <location>
        <begin position="1593"/>
        <end position="1669"/>
    </location>
</feature>
<evidence type="ECO:0000313" key="17">
    <source>
        <dbReference type="EMBL" id="SCZ96586.1"/>
    </source>
</evidence>
<dbReference type="InterPro" id="IPR045110">
    <property type="entry name" value="XMAP215"/>
</dbReference>
<dbReference type="PROSITE" id="PS50077">
    <property type="entry name" value="HEAT_REPEAT"/>
    <property type="match status" value="1"/>
</dbReference>
<evidence type="ECO:0000256" key="5">
    <source>
        <dbReference type="ARBA" id="ARBA00022490"/>
    </source>
</evidence>
<dbReference type="OrthoDB" id="205662at2759"/>
<dbReference type="STRING" id="289078.A0A2X0M509"/>
<evidence type="ECO:0000256" key="8">
    <source>
        <dbReference type="ARBA" id="ARBA00022776"/>
    </source>
</evidence>
<feature type="compositionally biased region" description="Low complexity" evidence="15">
    <location>
        <begin position="1685"/>
        <end position="1694"/>
    </location>
</feature>
<keyword evidence="7" id="KW-0677">Repeat</keyword>
<organism evidence="17 18">
    <name type="scientific">Microbotryum saponariae</name>
    <dbReference type="NCBI Taxonomy" id="289078"/>
    <lineage>
        <taxon>Eukaryota</taxon>
        <taxon>Fungi</taxon>
        <taxon>Dikarya</taxon>
        <taxon>Basidiomycota</taxon>
        <taxon>Pucciniomycotina</taxon>
        <taxon>Microbotryomycetes</taxon>
        <taxon>Microbotryales</taxon>
        <taxon>Microbotryaceae</taxon>
        <taxon>Microbotryum</taxon>
    </lineage>
</organism>
<feature type="compositionally biased region" description="Low complexity" evidence="15">
    <location>
        <begin position="578"/>
        <end position="589"/>
    </location>
</feature>
<evidence type="ECO:0000256" key="2">
    <source>
        <dbReference type="ARBA" id="ARBA00004629"/>
    </source>
</evidence>
<dbReference type="Proteomes" id="UP000249723">
    <property type="component" value="Unassembled WGS sequence"/>
</dbReference>
<feature type="region of interest" description="Disordered" evidence="15">
    <location>
        <begin position="1682"/>
        <end position="1713"/>
    </location>
</feature>
<keyword evidence="10" id="KW-0206">Cytoskeleton</keyword>
<keyword evidence="9" id="KW-0995">Kinetochore</keyword>
<dbReference type="GO" id="GO:0051315">
    <property type="term" value="P:attachment of mitotic spindle microtubules to kinetochore"/>
    <property type="evidence" value="ECO:0007669"/>
    <property type="project" value="UniProtKB-ARBA"/>
</dbReference>
<dbReference type="Pfam" id="PF21041">
    <property type="entry name" value="XMAP215_CLASP_TOG"/>
    <property type="match status" value="2"/>
</dbReference>
<feature type="region of interest" description="Disordered" evidence="15">
    <location>
        <begin position="1990"/>
        <end position="2051"/>
    </location>
</feature>
<keyword evidence="11" id="KW-0131">Cell cycle</keyword>
<protein>
    <submittedName>
        <fullName evidence="17">BZ3500_MvSof-1268-A1-R1_Chr4-4g07452 protein</fullName>
    </submittedName>
</protein>
<feature type="region of interest" description="Disordered" evidence="15">
    <location>
        <begin position="566"/>
        <end position="597"/>
    </location>
</feature>
<evidence type="ECO:0000256" key="15">
    <source>
        <dbReference type="SAM" id="MobiDB-lite"/>
    </source>
</evidence>
<gene>
    <name evidence="17" type="ORF">BZ3500_MVSOF-1268-A1-R1_CHR4-4G07452</name>
</gene>
<feature type="region of interest" description="Disordered" evidence="15">
    <location>
        <begin position="1244"/>
        <end position="1307"/>
    </location>
</feature>
<proteinExistence type="inferred from homology"/>
<dbReference type="InterPro" id="IPR021133">
    <property type="entry name" value="HEAT_type_2"/>
</dbReference>
<evidence type="ECO:0000256" key="12">
    <source>
        <dbReference type="ARBA" id="ARBA00023328"/>
    </source>
</evidence>
<feature type="compositionally biased region" description="Basic and acidic residues" evidence="15">
    <location>
        <begin position="1291"/>
        <end position="1304"/>
    </location>
</feature>
<keyword evidence="5" id="KW-0963">Cytoplasm</keyword>
<feature type="compositionally biased region" description="Polar residues" evidence="15">
    <location>
        <begin position="2008"/>
        <end position="2026"/>
    </location>
</feature>
<keyword evidence="4" id="KW-0158">Chromosome</keyword>
<evidence type="ECO:0000256" key="4">
    <source>
        <dbReference type="ARBA" id="ARBA00022454"/>
    </source>
</evidence>
<dbReference type="FunFam" id="1.25.10.10:FF:000050">
    <property type="entry name" value="Cytoskeleton-associated protein 5 isoform X1"/>
    <property type="match status" value="1"/>
</dbReference>
<dbReference type="GO" id="GO:0030951">
    <property type="term" value="P:establishment or maintenance of microtubule cytoskeleton polarity"/>
    <property type="evidence" value="ECO:0007669"/>
    <property type="project" value="InterPro"/>
</dbReference>
<dbReference type="GO" id="GO:0046785">
    <property type="term" value="P:microtubule polymerization"/>
    <property type="evidence" value="ECO:0007669"/>
    <property type="project" value="InterPro"/>
</dbReference>
<dbReference type="GO" id="GO:0051010">
    <property type="term" value="F:microtubule plus-end binding"/>
    <property type="evidence" value="ECO:0007669"/>
    <property type="project" value="InterPro"/>
</dbReference>
<feature type="domain" description="TOG" evidence="16">
    <location>
        <begin position="2"/>
        <end position="256"/>
    </location>
</feature>
<dbReference type="GO" id="GO:1990571">
    <property type="term" value="P:meiotic centromere clustering"/>
    <property type="evidence" value="ECO:0007669"/>
    <property type="project" value="UniProtKB-ARBA"/>
</dbReference>
<feature type="compositionally biased region" description="Polar residues" evidence="15">
    <location>
        <begin position="1184"/>
        <end position="1202"/>
    </location>
</feature>
<feature type="domain" description="TOG" evidence="16">
    <location>
        <begin position="949"/>
        <end position="1181"/>
    </location>
</feature>
<dbReference type="InterPro" id="IPR048491">
    <property type="entry name" value="XMAP215_CLASP_TOG"/>
</dbReference>
<dbReference type="GO" id="GO:0044732">
    <property type="term" value="C:mitotic spindle pole body"/>
    <property type="evidence" value="ECO:0007669"/>
    <property type="project" value="UniProtKB-ARBA"/>
</dbReference>
<feature type="region of interest" description="Disordered" evidence="15">
    <location>
        <begin position="275"/>
        <end position="310"/>
    </location>
</feature>
<dbReference type="GO" id="GO:0099070">
    <property type="term" value="C:static microtubule bundle"/>
    <property type="evidence" value="ECO:0007669"/>
    <property type="project" value="UniProtKB-ARBA"/>
</dbReference>
<evidence type="ECO:0000259" key="16">
    <source>
        <dbReference type="SMART" id="SM01349"/>
    </source>
</evidence>
<dbReference type="SMART" id="SM01349">
    <property type="entry name" value="TOG"/>
    <property type="match status" value="5"/>
</dbReference>
<dbReference type="FunFam" id="1.25.10.10:FF:000068">
    <property type="entry name" value="cytoskeleton-associated protein 5 isoform X1"/>
    <property type="match status" value="1"/>
</dbReference>
<dbReference type="GO" id="GO:0061863">
    <property type="term" value="F:microtubule plus end polymerase"/>
    <property type="evidence" value="ECO:0007669"/>
    <property type="project" value="InterPro"/>
</dbReference>
<reference evidence="18" key="1">
    <citation type="submission" date="2016-10" db="EMBL/GenBank/DDBJ databases">
        <authorList>
            <person name="Jeantristanb JTB J.-T."/>
            <person name="Ricardo R."/>
        </authorList>
    </citation>
    <scope>NUCLEOTIDE SEQUENCE [LARGE SCALE GENOMIC DNA]</scope>
</reference>